<proteinExistence type="predicted"/>
<evidence type="ECO:0000313" key="8">
    <source>
        <dbReference type="EMBL" id="GIY87649.1"/>
    </source>
</evidence>
<dbReference type="PANTHER" id="PTHR34341:SF1">
    <property type="entry name" value="TRANSMEMBRANE PROTEIN 107"/>
    <property type="match status" value="1"/>
</dbReference>
<comment type="caution">
    <text evidence="8">The sequence shown here is derived from an EMBL/GenBank/DDBJ whole genome shotgun (WGS) entry which is preliminary data.</text>
</comment>
<evidence type="ECO:0000256" key="7">
    <source>
        <dbReference type="SAM" id="Phobius"/>
    </source>
</evidence>
<dbReference type="AlphaFoldDB" id="A0AAV4X1F6"/>
<dbReference type="GO" id="GO:0016020">
    <property type="term" value="C:membrane"/>
    <property type="evidence" value="ECO:0007669"/>
    <property type="project" value="UniProtKB-SubCell"/>
</dbReference>
<dbReference type="GO" id="GO:1904491">
    <property type="term" value="P:protein localization to ciliary transition zone"/>
    <property type="evidence" value="ECO:0007669"/>
    <property type="project" value="TreeGrafter"/>
</dbReference>
<dbReference type="PANTHER" id="PTHR34341">
    <property type="entry name" value="TRANSMEMBRANE PROTEIN 107"/>
    <property type="match status" value="1"/>
</dbReference>
<evidence type="ECO:0000256" key="1">
    <source>
        <dbReference type="ARBA" id="ARBA00004141"/>
    </source>
</evidence>
<keyword evidence="3 7" id="KW-0812">Transmembrane</keyword>
<evidence type="ECO:0000256" key="6">
    <source>
        <dbReference type="ARBA" id="ARBA00023136"/>
    </source>
</evidence>
<accession>A0AAV4X1F6</accession>
<dbReference type="InterPro" id="IPR029248">
    <property type="entry name" value="TMEM107"/>
</dbReference>
<keyword evidence="9" id="KW-1185">Reference proteome</keyword>
<organism evidence="8 9">
    <name type="scientific">Caerostris darwini</name>
    <dbReference type="NCBI Taxonomy" id="1538125"/>
    <lineage>
        <taxon>Eukaryota</taxon>
        <taxon>Metazoa</taxon>
        <taxon>Ecdysozoa</taxon>
        <taxon>Arthropoda</taxon>
        <taxon>Chelicerata</taxon>
        <taxon>Arachnida</taxon>
        <taxon>Araneae</taxon>
        <taxon>Araneomorphae</taxon>
        <taxon>Entelegynae</taxon>
        <taxon>Araneoidea</taxon>
        <taxon>Araneidae</taxon>
        <taxon>Caerostris</taxon>
    </lineage>
</organism>
<feature type="transmembrane region" description="Helical" evidence="7">
    <location>
        <begin position="100"/>
        <end position="123"/>
    </location>
</feature>
<feature type="transmembrane region" description="Helical" evidence="7">
    <location>
        <begin position="44"/>
        <end position="69"/>
    </location>
</feature>
<evidence type="ECO:0000256" key="4">
    <source>
        <dbReference type="ARBA" id="ARBA00022794"/>
    </source>
</evidence>
<dbReference type="GO" id="GO:1905515">
    <property type="term" value="P:non-motile cilium assembly"/>
    <property type="evidence" value="ECO:0007669"/>
    <property type="project" value="TreeGrafter"/>
</dbReference>
<evidence type="ECO:0000256" key="5">
    <source>
        <dbReference type="ARBA" id="ARBA00022989"/>
    </source>
</evidence>
<reference evidence="8 9" key="1">
    <citation type="submission" date="2021-06" db="EMBL/GenBank/DDBJ databases">
        <title>Caerostris darwini draft genome.</title>
        <authorList>
            <person name="Kono N."/>
            <person name="Arakawa K."/>
        </authorList>
    </citation>
    <scope>NUCLEOTIDE SEQUENCE [LARGE SCALE GENOMIC DNA]</scope>
</reference>
<dbReference type="Pfam" id="PF14995">
    <property type="entry name" value="TMEM107"/>
    <property type="match status" value="1"/>
</dbReference>
<sequence length="126" mass="14615">MFFIVAQEVIIKKNMPLILDVVNGELQTHYVEDDLNLTINRYTIVFSVNITLLVMEFLSFISGISMFLTWQNQTSMICHIGGVCSLFSLMYLNWSEQLFFVSFLLCTVLPFVTEVFPLLKYLLKKV</sequence>
<name>A0AAV4X1F6_9ARAC</name>
<dbReference type="EMBL" id="BPLQ01015363">
    <property type="protein sequence ID" value="GIY87649.1"/>
    <property type="molecule type" value="Genomic_DNA"/>
</dbReference>
<dbReference type="Proteomes" id="UP001054837">
    <property type="component" value="Unassembled WGS sequence"/>
</dbReference>
<keyword evidence="5 7" id="KW-1133">Transmembrane helix</keyword>
<comment type="subcellular location">
    <subcellularLocation>
        <location evidence="1">Membrane</location>
        <topology evidence="1">Multi-pass membrane protein</topology>
    </subcellularLocation>
</comment>
<keyword evidence="4" id="KW-0970">Cilium biogenesis/degradation</keyword>
<evidence type="ECO:0000313" key="9">
    <source>
        <dbReference type="Proteomes" id="UP001054837"/>
    </source>
</evidence>
<dbReference type="GO" id="GO:0036038">
    <property type="term" value="C:MKS complex"/>
    <property type="evidence" value="ECO:0007669"/>
    <property type="project" value="TreeGrafter"/>
</dbReference>
<protein>
    <recommendedName>
        <fullName evidence="2">Transmembrane protein 107</fullName>
    </recommendedName>
</protein>
<gene>
    <name evidence="8" type="primary">AVEN_12598_1</name>
    <name evidence="8" type="ORF">CDAR_118461</name>
</gene>
<keyword evidence="6 7" id="KW-0472">Membrane</keyword>
<evidence type="ECO:0000256" key="2">
    <source>
        <dbReference type="ARBA" id="ARBA00015652"/>
    </source>
</evidence>
<evidence type="ECO:0000256" key="3">
    <source>
        <dbReference type="ARBA" id="ARBA00022692"/>
    </source>
</evidence>